<protein>
    <submittedName>
        <fullName evidence="2">Uncharacterized protein</fullName>
    </submittedName>
</protein>
<dbReference type="AlphaFoldDB" id="A0A7J7KHS0"/>
<organism evidence="2 3">
    <name type="scientific">Bugula neritina</name>
    <name type="common">Brown bryozoan</name>
    <name type="synonym">Sertularia neritina</name>
    <dbReference type="NCBI Taxonomy" id="10212"/>
    <lineage>
        <taxon>Eukaryota</taxon>
        <taxon>Metazoa</taxon>
        <taxon>Spiralia</taxon>
        <taxon>Lophotrochozoa</taxon>
        <taxon>Bryozoa</taxon>
        <taxon>Gymnolaemata</taxon>
        <taxon>Cheilostomatida</taxon>
        <taxon>Flustrina</taxon>
        <taxon>Buguloidea</taxon>
        <taxon>Bugulidae</taxon>
        <taxon>Bugula</taxon>
    </lineage>
</organism>
<feature type="region of interest" description="Disordered" evidence="1">
    <location>
        <begin position="12"/>
        <end position="50"/>
    </location>
</feature>
<evidence type="ECO:0000313" key="2">
    <source>
        <dbReference type="EMBL" id="KAF6037434.1"/>
    </source>
</evidence>
<dbReference type="Proteomes" id="UP000593567">
    <property type="component" value="Unassembled WGS sequence"/>
</dbReference>
<evidence type="ECO:0000256" key="1">
    <source>
        <dbReference type="SAM" id="MobiDB-lite"/>
    </source>
</evidence>
<sequence length="134" mass="14891">MVLSHCSYVRDRSDSIGSHSTSASQSTDESDSCLNWGSRSTTPDPRSEFQSHHVALLMKAGENSFKSSQSDHSYAEMTGRSQDKNSNFMYVDMSGSHNLPYIDKQQNRIHDYIDMTAGRGLSPNSKGMENISAF</sequence>
<proteinExistence type="predicted"/>
<dbReference type="EMBL" id="VXIV02000571">
    <property type="protein sequence ID" value="KAF6037434.1"/>
    <property type="molecule type" value="Genomic_DNA"/>
</dbReference>
<comment type="caution">
    <text evidence="2">The sequence shown here is derived from an EMBL/GenBank/DDBJ whole genome shotgun (WGS) entry which is preliminary data.</text>
</comment>
<keyword evidence="3" id="KW-1185">Reference proteome</keyword>
<reference evidence="2" key="1">
    <citation type="submission" date="2020-06" db="EMBL/GenBank/DDBJ databases">
        <title>Draft genome of Bugula neritina, a colonial animal packing powerful symbionts and potential medicines.</title>
        <authorList>
            <person name="Rayko M."/>
        </authorList>
    </citation>
    <scope>NUCLEOTIDE SEQUENCE [LARGE SCALE GENOMIC DNA]</scope>
    <source>
        <strain evidence="2">Kwan_BN1</strain>
    </source>
</reference>
<feature type="compositionally biased region" description="Polar residues" evidence="1">
    <location>
        <begin position="15"/>
        <end position="44"/>
    </location>
</feature>
<name>A0A7J7KHS0_BUGNE</name>
<gene>
    <name evidence="2" type="ORF">EB796_004256</name>
</gene>
<evidence type="ECO:0000313" key="3">
    <source>
        <dbReference type="Proteomes" id="UP000593567"/>
    </source>
</evidence>
<accession>A0A7J7KHS0</accession>